<gene>
    <name evidence="1" type="ORF">JKP88DRAFT_247897</name>
</gene>
<dbReference type="EMBL" id="JAFCMP010000512">
    <property type="protein sequence ID" value="KAG5178775.1"/>
    <property type="molecule type" value="Genomic_DNA"/>
</dbReference>
<organism evidence="1 2">
    <name type="scientific">Tribonema minus</name>
    <dbReference type="NCBI Taxonomy" id="303371"/>
    <lineage>
        <taxon>Eukaryota</taxon>
        <taxon>Sar</taxon>
        <taxon>Stramenopiles</taxon>
        <taxon>Ochrophyta</taxon>
        <taxon>PX clade</taxon>
        <taxon>Xanthophyceae</taxon>
        <taxon>Tribonematales</taxon>
        <taxon>Tribonemataceae</taxon>
        <taxon>Tribonema</taxon>
    </lineage>
</organism>
<sequence>MVRARRHVQTVKMLYWQAVAQARDDKGRKLPDLVECVAITLLERGLSGFFKQQYRLSNVPRFDLEEMRTVLESVERTAELRERKKCAAAATVIPTRFGNDEDRALGQALIDIGLLASMDALLSSPRAEVRTEASVAMEDLTQTCKYDQQIMEAPAVLTNFELGDIANSRDMYEVALHAMHVELDTEQLWHAIAEGMSTYAQQSSWTAVTDSQRAYAGMLRCQRRMQLVHQLHMRVRKPFCRLRAYRHSDKEHVRRTFTLMTVV</sequence>
<protein>
    <submittedName>
        <fullName evidence="1">Uncharacterized protein</fullName>
    </submittedName>
</protein>
<accession>A0A835YSG1</accession>
<name>A0A835YSG1_9STRA</name>
<reference evidence="1" key="1">
    <citation type="submission" date="2021-02" db="EMBL/GenBank/DDBJ databases">
        <title>First Annotated Genome of the Yellow-green Alga Tribonema minus.</title>
        <authorList>
            <person name="Mahan K.M."/>
        </authorList>
    </citation>
    <scope>NUCLEOTIDE SEQUENCE</scope>
    <source>
        <strain evidence="1">UTEX B ZZ1240</strain>
    </source>
</reference>
<keyword evidence="2" id="KW-1185">Reference proteome</keyword>
<evidence type="ECO:0000313" key="1">
    <source>
        <dbReference type="EMBL" id="KAG5178775.1"/>
    </source>
</evidence>
<comment type="caution">
    <text evidence="1">The sequence shown here is derived from an EMBL/GenBank/DDBJ whole genome shotgun (WGS) entry which is preliminary data.</text>
</comment>
<dbReference type="AlphaFoldDB" id="A0A835YSG1"/>
<dbReference type="Proteomes" id="UP000664859">
    <property type="component" value="Unassembled WGS sequence"/>
</dbReference>
<proteinExistence type="predicted"/>
<evidence type="ECO:0000313" key="2">
    <source>
        <dbReference type="Proteomes" id="UP000664859"/>
    </source>
</evidence>